<proteinExistence type="predicted"/>
<dbReference type="InterPro" id="IPR011009">
    <property type="entry name" value="Kinase-like_dom_sf"/>
</dbReference>
<evidence type="ECO:0000313" key="2">
    <source>
        <dbReference type="EMBL" id="EQB53536.1"/>
    </source>
</evidence>
<accession>T0LP93</accession>
<dbReference type="OrthoDB" id="4267316at2759"/>
<protein>
    <recommendedName>
        <fullName evidence="4">Protein kinase domain-containing protein</fullName>
    </recommendedName>
</protein>
<feature type="region of interest" description="Disordered" evidence="1">
    <location>
        <begin position="31"/>
        <end position="52"/>
    </location>
</feature>
<comment type="caution">
    <text evidence="2">The sequence shown here is derived from an EMBL/GenBank/DDBJ whole genome shotgun (WGS) entry which is preliminary data.</text>
</comment>
<evidence type="ECO:0008006" key="4">
    <source>
        <dbReference type="Google" id="ProtNLM"/>
    </source>
</evidence>
<dbReference type="SUPFAM" id="SSF56112">
    <property type="entry name" value="Protein kinase-like (PK-like)"/>
    <property type="match status" value="1"/>
</dbReference>
<dbReference type="Proteomes" id="UP000015530">
    <property type="component" value="Unassembled WGS sequence"/>
</dbReference>
<evidence type="ECO:0000256" key="1">
    <source>
        <dbReference type="SAM" id="MobiDB-lite"/>
    </source>
</evidence>
<evidence type="ECO:0000313" key="3">
    <source>
        <dbReference type="Proteomes" id="UP000015530"/>
    </source>
</evidence>
<dbReference type="EMBL" id="AMYD01001350">
    <property type="protein sequence ID" value="EQB53536.1"/>
    <property type="molecule type" value="Genomic_DNA"/>
</dbReference>
<dbReference type="OMA" id="HARINHC"/>
<organism evidence="2 3">
    <name type="scientific">Colletotrichum gloeosporioides (strain Cg-14)</name>
    <name type="common">Anthracnose fungus</name>
    <name type="synonym">Glomerella cingulata</name>
    <dbReference type="NCBI Taxonomy" id="1237896"/>
    <lineage>
        <taxon>Eukaryota</taxon>
        <taxon>Fungi</taxon>
        <taxon>Dikarya</taxon>
        <taxon>Ascomycota</taxon>
        <taxon>Pezizomycotina</taxon>
        <taxon>Sordariomycetes</taxon>
        <taxon>Hypocreomycetidae</taxon>
        <taxon>Glomerellales</taxon>
        <taxon>Glomerellaceae</taxon>
        <taxon>Colletotrichum</taxon>
        <taxon>Colletotrichum gloeosporioides species complex</taxon>
    </lineage>
</organism>
<gene>
    <name evidence="2" type="ORF">CGLO_06728</name>
</gene>
<dbReference type="HOGENOM" id="CLU_038838_1_0_1"/>
<reference evidence="3" key="1">
    <citation type="journal article" date="2013" name="Mol. Plant Microbe Interact.">
        <title>Global aspects of pacC regulation of pathogenicity genes in Colletotrichum gloeosporioides as revealed by transcriptome analysis.</title>
        <authorList>
            <person name="Alkan N."/>
            <person name="Meng X."/>
            <person name="Friedlander G."/>
            <person name="Reuveni E."/>
            <person name="Sukno S."/>
            <person name="Sherman A."/>
            <person name="Thon M."/>
            <person name="Fluhr R."/>
            <person name="Prusky D."/>
        </authorList>
    </citation>
    <scope>NUCLEOTIDE SEQUENCE [LARGE SCALE GENOMIC DNA]</scope>
    <source>
        <strain evidence="3">Cg-14</strain>
    </source>
</reference>
<dbReference type="AlphaFoldDB" id="T0LP93"/>
<sequence>MEPDVVFMHRDRETIYSVGETLVLTPHATPNPYGHLYPNPPDLQPSEMAPSEEEKDFSKYDFAFDPKNRPHHFDERKQDFNDDQLHVQILKAIPGNRGQGTFAGPLSLQCKVTKTSTQQKSLKAGDSIFIKLYDPLFWWFGGEWDAPLKVTVQADMAFCDEVGAYSFLQEKGLTGFPHLAPEFFGSWTAAVKSTNPRFTNKVRHVGVLALEYIDGTQLDKLFVPMGGPILPTVKMYQATSTPASFDTNEDTRMEVMKKLIWENMEQEFAGITHGDFHPRSVMISMRHGDTILDVPRVLLIGWRKSVIDSLSKDPYQAFALFSKPMHPFNRFNIVRLREFLGWIPPTWLGRKDNPRDSWQLHKWFFETFGTIVDENNSNFQAWPDFNIDKAKELIEAFPDLMLTETTAGGQAAVRSI</sequence>
<name>T0LP93_COLGC</name>